<keyword evidence="1" id="KW-1133">Transmembrane helix</keyword>
<dbReference type="EMBL" id="CP104205">
    <property type="protein sequence ID" value="UWX55413.1"/>
    <property type="molecule type" value="Genomic_DNA"/>
</dbReference>
<keyword evidence="1" id="KW-0472">Membrane</keyword>
<accession>A0ABY5Y965</accession>
<evidence type="ECO:0000256" key="1">
    <source>
        <dbReference type="SAM" id="Phobius"/>
    </source>
</evidence>
<gene>
    <name evidence="2" type="ORF">NYZ99_02360</name>
</gene>
<keyword evidence="3" id="KW-1185">Reference proteome</keyword>
<evidence type="ECO:0000313" key="3">
    <source>
        <dbReference type="Proteomes" id="UP001059209"/>
    </source>
</evidence>
<proteinExistence type="predicted"/>
<evidence type="ECO:0000313" key="2">
    <source>
        <dbReference type="EMBL" id="UWX55413.1"/>
    </source>
</evidence>
<dbReference type="Proteomes" id="UP001059209">
    <property type="component" value="Chromosome"/>
</dbReference>
<dbReference type="RefSeq" id="WP_260573302.1">
    <property type="nucleotide sequence ID" value="NZ_CP104205.1"/>
</dbReference>
<organism evidence="2 3">
    <name type="scientific">Maribacter litopenaei</name>
    <dbReference type="NCBI Taxonomy" id="2976127"/>
    <lineage>
        <taxon>Bacteria</taxon>
        <taxon>Pseudomonadati</taxon>
        <taxon>Bacteroidota</taxon>
        <taxon>Flavobacteriia</taxon>
        <taxon>Flavobacteriales</taxon>
        <taxon>Flavobacteriaceae</taxon>
        <taxon>Maribacter</taxon>
    </lineage>
</organism>
<reference evidence="2" key="1">
    <citation type="submission" date="2022-09" db="EMBL/GenBank/DDBJ databases">
        <title>Maribacter litopenaei sp. nov., isolated from the intestinal tract of the Pacific White Shrimp, Litopenaeus vannamei.</title>
        <authorList>
            <person name="Kim S.Y."/>
            <person name="Hwang C.Y."/>
        </authorList>
    </citation>
    <scope>NUCLEOTIDE SEQUENCE</scope>
    <source>
        <strain evidence="2">HL-LV01</strain>
    </source>
</reference>
<feature type="transmembrane region" description="Helical" evidence="1">
    <location>
        <begin position="6"/>
        <end position="22"/>
    </location>
</feature>
<sequence length="89" mass="10603">MIQYILEIIAFQLTFLVIYDFFLKKETFFQWNRVYLLTTFIGSMALPWVKIEALRSESPIFKGYSEYLWSVQESPVTIVEASQDWFSIS</sequence>
<protein>
    <recommendedName>
        <fullName evidence="4">BlaR1 peptidase M56</fullName>
    </recommendedName>
</protein>
<evidence type="ECO:0008006" key="4">
    <source>
        <dbReference type="Google" id="ProtNLM"/>
    </source>
</evidence>
<keyword evidence="1" id="KW-0812">Transmembrane</keyword>
<name>A0ABY5Y965_9FLAO</name>